<proteinExistence type="predicted"/>
<name>X1C966_9ZZZZ</name>
<organism evidence="2">
    <name type="scientific">marine sediment metagenome</name>
    <dbReference type="NCBI Taxonomy" id="412755"/>
    <lineage>
        <taxon>unclassified sequences</taxon>
        <taxon>metagenomes</taxon>
        <taxon>ecological metagenomes</taxon>
    </lineage>
</organism>
<gene>
    <name evidence="2" type="ORF">S01H4_40231</name>
</gene>
<evidence type="ECO:0000313" key="2">
    <source>
        <dbReference type="EMBL" id="GAH04641.1"/>
    </source>
</evidence>
<evidence type="ECO:0000256" key="1">
    <source>
        <dbReference type="SAM" id="MobiDB-lite"/>
    </source>
</evidence>
<feature type="region of interest" description="Disordered" evidence="1">
    <location>
        <begin position="258"/>
        <end position="277"/>
    </location>
</feature>
<dbReference type="EMBL" id="BART01021886">
    <property type="protein sequence ID" value="GAH04641.1"/>
    <property type="molecule type" value="Genomic_DNA"/>
</dbReference>
<feature type="compositionally biased region" description="Basic and acidic residues" evidence="1">
    <location>
        <begin position="258"/>
        <end position="267"/>
    </location>
</feature>
<comment type="caution">
    <text evidence="2">The sequence shown here is derived from an EMBL/GenBank/DDBJ whole genome shotgun (WGS) entry which is preliminary data.</text>
</comment>
<protein>
    <submittedName>
        <fullName evidence="2">Uncharacterized protein</fullName>
    </submittedName>
</protein>
<accession>X1C966</accession>
<feature type="non-terminal residue" evidence="2">
    <location>
        <position position="289"/>
    </location>
</feature>
<dbReference type="AlphaFoldDB" id="X1C966"/>
<feature type="non-terminal residue" evidence="2">
    <location>
        <position position="1"/>
    </location>
</feature>
<reference evidence="2" key="1">
    <citation type="journal article" date="2014" name="Front. Microbiol.">
        <title>High frequency of phylogenetically diverse reductive dehalogenase-homologous genes in deep subseafloor sedimentary metagenomes.</title>
        <authorList>
            <person name="Kawai M."/>
            <person name="Futagami T."/>
            <person name="Toyoda A."/>
            <person name="Takaki Y."/>
            <person name="Nishi S."/>
            <person name="Hori S."/>
            <person name="Arai W."/>
            <person name="Tsubouchi T."/>
            <person name="Morono Y."/>
            <person name="Uchiyama I."/>
            <person name="Ito T."/>
            <person name="Fujiyama A."/>
            <person name="Inagaki F."/>
            <person name="Takami H."/>
        </authorList>
    </citation>
    <scope>NUCLEOTIDE SEQUENCE</scope>
    <source>
        <strain evidence="2">Expedition CK06-06</strain>
    </source>
</reference>
<sequence length="289" mass="32716">AKQFPTLDDSTLEKIQQQQGNRSYMYGYGNGPWDQNTVPLLYFEYKTYSEQVFKIKETEYGLEKALEKPDTFNPPESDMFERVGRTIETLYRGVKVLGTDIMLRWEMCPNMTRPKADTTKVEMNYAICAPRMYKGRIESTVGRITGFADMIQITHLKLQQVIARMVPDGVFLDMDGLAEVDLGNGTNYNPAEALNMYFQTGSVVGRSLTQEGDFKIKSKPKRKAKDLGHVTNAPAKIDLTAPEATGEIVPKVAKMDLTKQPKEDAISKPETTGLPDDKRTEVYKKWMKA</sequence>